<protein>
    <submittedName>
        <fullName evidence="1">Uncharacterized protein</fullName>
    </submittedName>
</protein>
<dbReference type="Proteomes" id="UP000807025">
    <property type="component" value="Unassembled WGS sequence"/>
</dbReference>
<comment type="caution">
    <text evidence="1">The sequence shown here is derived from an EMBL/GenBank/DDBJ whole genome shotgun (WGS) entry which is preliminary data.</text>
</comment>
<gene>
    <name evidence="1" type="ORF">BDN71DRAFT_1507658</name>
</gene>
<sequence length="83" mass="9220">MPSPSSVPGPYETVEELEGHVNGILAATERTQRHVDLKSKVAHTGLTLRASDVNPVNFMEDRRRFRQLRVPPAVLLHPRAGVI</sequence>
<keyword evidence="2" id="KW-1185">Reference proteome</keyword>
<evidence type="ECO:0000313" key="2">
    <source>
        <dbReference type="Proteomes" id="UP000807025"/>
    </source>
</evidence>
<organism evidence="1 2">
    <name type="scientific">Pleurotus eryngii</name>
    <name type="common">Boletus of the steppes</name>
    <dbReference type="NCBI Taxonomy" id="5323"/>
    <lineage>
        <taxon>Eukaryota</taxon>
        <taxon>Fungi</taxon>
        <taxon>Dikarya</taxon>
        <taxon>Basidiomycota</taxon>
        <taxon>Agaricomycotina</taxon>
        <taxon>Agaricomycetes</taxon>
        <taxon>Agaricomycetidae</taxon>
        <taxon>Agaricales</taxon>
        <taxon>Pleurotineae</taxon>
        <taxon>Pleurotaceae</taxon>
        <taxon>Pleurotus</taxon>
    </lineage>
</organism>
<accession>A0A9P5ZV25</accession>
<dbReference type="AlphaFoldDB" id="A0A9P5ZV25"/>
<reference evidence="1" key="1">
    <citation type="submission" date="2020-11" db="EMBL/GenBank/DDBJ databases">
        <authorList>
            <consortium name="DOE Joint Genome Institute"/>
            <person name="Ahrendt S."/>
            <person name="Riley R."/>
            <person name="Andreopoulos W."/>
            <person name="Labutti K."/>
            <person name="Pangilinan J."/>
            <person name="Ruiz-Duenas F.J."/>
            <person name="Barrasa J.M."/>
            <person name="Sanchez-Garcia M."/>
            <person name="Camarero S."/>
            <person name="Miyauchi S."/>
            <person name="Serrano A."/>
            <person name="Linde D."/>
            <person name="Babiker R."/>
            <person name="Drula E."/>
            <person name="Ayuso-Fernandez I."/>
            <person name="Pacheco R."/>
            <person name="Padilla G."/>
            <person name="Ferreira P."/>
            <person name="Barriuso J."/>
            <person name="Kellner H."/>
            <person name="Castanera R."/>
            <person name="Alfaro M."/>
            <person name="Ramirez L."/>
            <person name="Pisabarro A.G."/>
            <person name="Kuo A."/>
            <person name="Tritt A."/>
            <person name="Lipzen A."/>
            <person name="He G."/>
            <person name="Yan M."/>
            <person name="Ng V."/>
            <person name="Cullen D."/>
            <person name="Martin F."/>
            <person name="Rosso M.-N."/>
            <person name="Henrissat B."/>
            <person name="Hibbett D."/>
            <person name="Martinez A.T."/>
            <person name="Grigoriev I.V."/>
        </authorList>
    </citation>
    <scope>NUCLEOTIDE SEQUENCE</scope>
    <source>
        <strain evidence="1">ATCC 90797</strain>
    </source>
</reference>
<dbReference type="EMBL" id="MU154573">
    <property type="protein sequence ID" value="KAF9494375.1"/>
    <property type="molecule type" value="Genomic_DNA"/>
</dbReference>
<proteinExistence type="predicted"/>
<dbReference type="OrthoDB" id="3250044at2759"/>
<name>A0A9P5ZV25_PLEER</name>
<evidence type="ECO:0000313" key="1">
    <source>
        <dbReference type="EMBL" id="KAF9494375.1"/>
    </source>
</evidence>